<feature type="region of interest" description="Disordered" evidence="1">
    <location>
        <begin position="976"/>
        <end position="1009"/>
    </location>
</feature>
<dbReference type="PANTHER" id="PTHR35504:SF1">
    <property type="entry name" value="PROTEIN EMBRYONIC FLOWER 1"/>
    <property type="match status" value="1"/>
</dbReference>
<reference evidence="2" key="1">
    <citation type="submission" date="2018-01" db="EMBL/GenBank/DDBJ databases">
        <authorList>
            <person name="Mao J.F."/>
        </authorList>
    </citation>
    <scope>NUCLEOTIDE SEQUENCE</scope>
    <source>
        <strain evidence="2">Huo1</strain>
        <tissue evidence="2">Leaf</tissue>
    </source>
</reference>
<reference evidence="2" key="2">
    <citation type="submission" date="2020-08" db="EMBL/GenBank/DDBJ databases">
        <title>Plant Genome Project.</title>
        <authorList>
            <person name="Zhang R.-G."/>
        </authorList>
    </citation>
    <scope>NUCLEOTIDE SEQUENCE</scope>
    <source>
        <strain evidence="2">Huo1</strain>
        <tissue evidence="2">Leaf</tissue>
    </source>
</reference>
<feature type="compositionally biased region" description="Basic and acidic residues" evidence="1">
    <location>
        <begin position="155"/>
        <end position="190"/>
    </location>
</feature>
<dbReference type="AlphaFoldDB" id="A0A8X8XNG1"/>
<feature type="region of interest" description="Disordered" evidence="1">
    <location>
        <begin position="788"/>
        <end position="814"/>
    </location>
</feature>
<evidence type="ECO:0008006" key="4">
    <source>
        <dbReference type="Google" id="ProtNLM"/>
    </source>
</evidence>
<feature type="region of interest" description="Disordered" evidence="1">
    <location>
        <begin position="153"/>
        <end position="190"/>
    </location>
</feature>
<feature type="region of interest" description="Disordered" evidence="1">
    <location>
        <begin position="282"/>
        <end position="390"/>
    </location>
</feature>
<dbReference type="GO" id="GO:0045892">
    <property type="term" value="P:negative regulation of DNA-templated transcription"/>
    <property type="evidence" value="ECO:0007669"/>
    <property type="project" value="InterPro"/>
</dbReference>
<dbReference type="InterPro" id="IPR034583">
    <property type="entry name" value="EMF1"/>
</dbReference>
<feature type="compositionally biased region" description="Basic and acidic residues" evidence="1">
    <location>
        <begin position="291"/>
        <end position="303"/>
    </location>
</feature>
<protein>
    <recommendedName>
        <fullName evidence="4">Protein EMBRYONIC FLOWER 1</fullName>
    </recommendedName>
</protein>
<proteinExistence type="predicted"/>
<sequence length="1009" mass="112444">MDNSIVAMEESHKRNDSPVSASKSLGSFVQINSIAIDLSCAMEETESPLHEHFSIRGFVAGMRKKDPKTCFPFTSQGVNDDLVDNLLPPLSVPKFRWWQCPACVSDFSAESTGLKMVLADRSDAGTSSCLHVDREKEVLFSHSRRNIGKSHVLRKSIDGEENNPHNKMKNADSKCKDHKASTRSKEKTDVRNDKYGASYAHIKKANPIQIVERNNNNADVSDERIAENASFRLDEPDDVSFPSDAAGGVLPRRRKLKLRYLADIMKEENNSLREHIKVRSVLSSGKQVTSTDKEDDSHRHSELETSAEMATVTISPHRRRKIAAEEDRGPPQVTNPLGKAKRFKCPIPGSDKKRRMLLQSDSESEGDGSPQSDLQLSAKTQQNKPRRNRALGIKRTMDHIHGDNEMLIRDLTPVTNAKFLENTQRHCDPEKTGCGNMENVPPAIRREIAPFLNNSISGKEVDRTSDKSTSKRHEGEVDRLLVPPRNSFTGDCNVQGKVVLELSLNSYAHAEKNSNNQMSDRQHRAIPDLNESFTEKSSSTQWNPMLTSENRCSPEYMISTAISLSGVNQLDSFVLFYLLGDMAGEEKGQFRVSETQAIQNRHSNVESGGTSDDIPMDIVELLAKNQHERTLGNSRNHLLDFTTNSSVRGSPHVYTDGRPGIINFPLANARSGISITSGKTGPGQGSLSFPQVKNCQLDRGSMEENQFSLFSSFKPCYLKKAQYSASNSLYPGSRPSEGTDLLWAPRRKNVPFHLDVRQNHSVQHNGMDMQSFPSQSYKGKTISEMKDNSRRAAHDASAEKEGITRSSTKSAGSMDAYTNDAIPAMQLLSLMDHGTESGSTYKVGSNSFLDKPFTPCNHHPRINLSEKQNDSFLNRSFFSQGSHSNKDFPALLNSVRFPGETSSWKKTYAQGNKPPPRGNSNVFNPDSLDNPLTQPSRGNMEMEMEICSLNRNPADFSIPDAKNEYTISYKDLKAKKGNSLKQRSRGLNLEGLKRGRARKYAPGRGYSRE</sequence>
<name>A0A8X8XNG1_SALSN</name>
<evidence type="ECO:0000313" key="2">
    <source>
        <dbReference type="EMBL" id="KAG6417115.1"/>
    </source>
</evidence>
<dbReference type="GO" id="GO:0048367">
    <property type="term" value="P:shoot system development"/>
    <property type="evidence" value="ECO:0007669"/>
    <property type="project" value="InterPro"/>
</dbReference>
<feature type="region of interest" description="Disordered" evidence="1">
    <location>
        <begin position="904"/>
        <end position="937"/>
    </location>
</feature>
<gene>
    <name evidence="2" type="ORF">SASPL_119265</name>
</gene>
<keyword evidence="3" id="KW-1185">Reference proteome</keyword>
<feature type="compositionally biased region" description="Polar residues" evidence="1">
    <location>
        <begin position="369"/>
        <end position="383"/>
    </location>
</feature>
<feature type="compositionally biased region" description="Basic and acidic residues" evidence="1">
    <location>
        <begin position="788"/>
        <end position="803"/>
    </location>
</feature>
<dbReference type="Proteomes" id="UP000298416">
    <property type="component" value="Unassembled WGS sequence"/>
</dbReference>
<comment type="caution">
    <text evidence="2">The sequence shown here is derived from an EMBL/GenBank/DDBJ whole genome shotgun (WGS) entry which is preliminary data.</text>
</comment>
<evidence type="ECO:0000313" key="3">
    <source>
        <dbReference type="Proteomes" id="UP000298416"/>
    </source>
</evidence>
<dbReference type="EMBL" id="PNBA02000007">
    <property type="protein sequence ID" value="KAG6417115.1"/>
    <property type="molecule type" value="Genomic_DNA"/>
</dbReference>
<evidence type="ECO:0000256" key="1">
    <source>
        <dbReference type="SAM" id="MobiDB-lite"/>
    </source>
</evidence>
<dbReference type="PANTHER" id="PTHR35504">
    <property type="entry name" value="PROTEIN EMBRYONIC FLOWER 1"/>
    <property type="match status" value="1"/>
</dbReference>
<feature type="region of interest" description="Disordered" evidence="1">
    <location>
        <begin position="457"/>
        <end position="476"/>
    </location>
</feature>
<organism evidence="2">
    <name type="scientific">Salvia splendens</name>
    <name type="common">Scarlet sage</name>
    <dbReference type="NCBI Taxonomy" id="180675"/>
    <lineage>
        <taxon>Eukaryota</taxon>
        <taxon>Viridiplantae</taxon>
        <taxon>Streptophyta</taxon>
        <taxon>Embryophyta</taxon>
        <taxon>Tracheophyta</taxon>
        <taxon>Spermatophyta</taxon>
        <taxon>Magnoliopsida</taxon>
        <taxon>eudicotyledons</taxon>
        <taxon>Gunneridae</taxon>
        <taxon>Pentapetalae</taxon>
        <taxon>asterids</taxon>
        <taxon>lamiids</taxon>
        <taxon>Lamiales</taxon>
        <taxon>Lamiaceae</taxon>
        <taxon>Nepetoideae</taxon>
        <taxon>Mentheae</taxon>
        <taxon>Salviinae</taxon>
        <taxon>Salvia</taxon>
        <taxon>Salvia subgen. Calosphace</taxon>
        <taxon>core Calosphace</taxon>
    </lineage>
</organism>
<feature type="region of interest" description="Disordered" evidence="1">
    <location>
        <begin position="1"/>
        <end position="21"/>
    </location>
</feature>
<feature type="compositionally biased region" description="Basic and acidic residues" evidence="1">
    <location>
        <begin position="459"/>
        <end position="476"/>
    </location>
</feature>
<dbReference type="GO" id="GO:0009910">
    <property type="term" value="P:negative regulation of flower development"/>
    <property type="evidence" value="ECO:0007669"/>
    <property type="project" value="InterPro"/>
</dbReference>
<accession>A0A8X8XNG1</accession>